<keyword evidence="1" id="KW-0812">Transmembrane</keyword>
<proteinExistence type="predicted"/>
<name>A0ABV4NT41_9GAMM</name>
<evidence type="ECO:0000313" key="3">
    <source>
        <dbReference type="Proteomes" id="UP001569414"/>
    </source>
</evidence>
<dbReference type="RefSeq" id="WP_371844557.1">
    <property type="nucleotide sequence ID" value="NZ_JBGMEL010000019.1"/>
</dbReference>
<comment type="caution">
    <text evidence="2">The sequence shown here is derived from an EMBL/GenBank/DDBJ whole genome shotgun (WGS) entry which is preliminary data.</text>
</comment>
<sequence length="174" mass="19421">MSEWLPVIIIGFAITLVLGPVMWLKPSQRDSRLADLRGRAARQGITVQIQTLPAALGEGTAAVYYYRWGERKRLQIGWVLQRQRILHELNFSGSWDWGSRVKAPQAAWPYLHQLLNSLPADCCAIIATDVGLGVQWRENGGVKAFSQLSDSLAEYAPLIESAVRKVSPIKLPED</sequence>
<keyword evidence="3" id="KW-1185">Reference proteome</keyword>
<organism evidence="2 3">
    <name type="scientific">Microbulbifer echini</name>
    <dbReference type="NCBI Taxonomy" id="1529067"/>
    <lineage>
        <taxon>Bacteria</taxon>
        <taxon>Pseudomonadati</taxon>
        <taxon>Pseudomonadota</taxon>
        <taxon>Gammaproteobacteria</taxon>
        <taxon>Cellvibrionales</taxon>
        <taxon>Microbulbiferaceae</taxon>
        <taxon>Microbulbifer</taxon>
    </lineage>
</organism>
<evidence type="ECO:0000313" key="2">
    <source>
        <dbReference type="EMBL" id="MFA0792151.1"/>
    </source>
</evidence>
<protein>
    <submittedName>
        <fullName evidence="2">Uncharacterized protein</fullName>
    </submittedName>
</protein>
<feature type="transmembrane region" description="Helical" evidence="1">
    <location>
        <begin position="6"/>
        <end position="24"/>
    </location>
</feature>
<gene>
    <name evidence="2" type="ORF">ACCI51_16505</name>
</gene>
<evidence type="ECO:0000256" key="1">
    <source>
        <dbReference type="SAM" id="Phobius"/>
    </source>
</evidence>
<keyword evidence="1" id="KW-1133">Transmembrane helix</keyword>
<reference evidence="2 3" key="1">
    <citation type="submission" date="2024-08" db="EMBL/GenBank/DDBJ databases">
        <authorList>
            <person name="Ishaq N."/>
        </authorList>
    </citation>
    <scope>NUCLEOTIDE SEQUENCE [LARGE SCALE GENOMIC DNA]</scope>
    <source>
        <strain evidence="2 3">JCM 30400</strain>
    </source>
</reference>
<dbReference type="Proteomes" id="UP001569414">
    <property type="component" value="Unassembled WGS sequence"/>
</dbReference>
<keyword evidence="1" id="KW-0472">Membrane</keyword>
<dbReference type="EMBL" id="JBGMEL010000019">
    <property type="protein sequence ID" value="MFA0792151.1"/>
    <property type="molecule type" value="Genomic_DNA"/>
</dbReference>
<accession>A0ABV4NT41</accession>